<dbReference type="AlphaFoldDB" id="A0A8S3ZJ27"/>
<dbReference type="Proteomes" id="UP000678393">
    <property type="component" value="Unassembled WGS sequence"/>
</dbReference>
<comment type="cofactor">
    <cofactor evidence="5">
        <name>FAD</name>
        <dbReference type="ChEBI" id="CHEBI:57692"/>
    </cofactor>
</comment>
<dbReference type="Pfam" id="PF00743">
    <property type="entry name" value="FMO-like"/>
    <property type="match status" value="1"/>
</dbReference>
<name>A0A8S3ZJ27_9EUPU</name>
<dbReference type="Gene3D" id="3.50.50.60">
    <property type="entry name" value="FAD/NAD(P)-binding domain"/>
    <property type="match status" value="1"/>
</dbReference>
<evidence type="ECO:0000256" key="3">
    <source>
        <dbReference type="ARBA" id="ARBA00022827"/>
    </source>
</evidence>
<keyword evidence="3 5" id="KW-0274">FAD</keyword>
<evidence type="ECO:0000256" key="5">
    <source>
        <dbReference type="RuleBase" id="RU361177"/>
    </source>
</evidence>
<organism evidence="6 7">
    <name type="scientific">Candidula unifasciata</name>
    <dbReference type="NCBI Taxonomy" id="100452"/>
    <lineage>
        <taxon>Eukaryota</taxon>
        <taxon>Metazoa</taxon>
        <taxon>Spiralia</taxon>
        <taxon>Lophotrochozoa</taxon>
        <taxon>Mollusca</taxon>
        <taxon>Gastropoda</taxon>
        <taxon>Heterobranchia</taxon>
        <taxon>Euthyneura</taxon>
        <taxon>Panpulmonata</taxon>
        <taxon>Eupulmonata</taxon>
        <taxon>Stylommatophora</taxon>
        <taxon>Helicina</taxon>
        <taxon>Helicoidea</taxon>
        <taxon>Geomitridae</taxon>
        <taxon>Candidula</taxon>
    </lineage>
</organism>
<evidence type="ECO:0000256" key="1">
    <source>
        <dbReference type="ARBA" id="ARBA00009183"/>
    </source>
</evidence>
<dbReference type="OrthoDB" id="6155254at2759"/>
<dbReference type="SUPFAM" id="SSF51905">
    <property type="entry name" value="FAD/NAD(P)-binding domain"/>
    <property type="match status" value="1"/>
</dbReference>
<keyword evidence="7" id="KW-1185">Reference proteome</keyword>
<dbReference type="GO" id="GO:0004499">
    <property type="term" value="F:N,N-dimethylaniline monooxygenase activity"/>
    <property type="evidence" value="ECO:0007669"/>
    <property type="project" value="InterPro"/>
</dbReference>
<evidence type="ECO:0000313" key="6">
    <source>
        <dbReference type="EMBL" id="CAG5129463.1"/>
    </source>
</evidence>
<keyword evidence="2 5" id="KW-0285">Flavoprotein</keyword>
<dbReference type="InterPro" id="IPR050346">
    <property type="entry name" value="FMO-like"/>
</dbReference>
<comment type="caution">
    <text evidence="6">The sequence shown here is derived from an EMBL/GenBank/DDBJ whole genome shotgun (WGS) entry which is preliminary data.</text>
</comment>
<dbReference type="GO" id="GO:0050660">
    <property type="term" value="F:flavin adenine dinucleotide binding"/>
    <property type="evidence" value="ECO:0007669"/>
    <property type="project" value="InterPro"/>
</dbReference>
<keyword evidence="4 5" id="KW-0560">Oxidoreductase</keyword>
<dbReference type="GO" id="GO:0050661">
    <property type="term" value="F:NADP binding"/>
    <property type="evidence" value="ECO:0007669"/>
    <property type="project" value="InterPro"/>
</dbReference>
<accession>A0A8S3ZJ27</accession>
<evidence type="ECO:0000256" key="2">
    <source>
        <dbReference type="ARBA" id="ARBA00022630"/>
    </source>
</evidence>
<evidence type="ECO:0000256" key="4">
    <source>
        <dbReference type="ARBA" id="ARBA00023002"/>
    </source>
</evidence>
<evidence type="ECO:0000313" key="7">
    <source>
        <dbReference type="Proteomes" id="UP000678393"/>
    </source>
</evidence>
<dbReference type="InterPro" id="IPR036188">
    <property type="entry name" value="FAD/NAD-bd_sf"/>
</dbReference>
<dbReference type="InterPro" id="IPR020946">
    <property type="entry name" value="Flavin_mOase-like"/>
</dbReference>
<reference evidence="6" key="1">
    <citation type="submission" date="2021-04" db="EMBL/GenBank/DDBJ databases">
        <authorList>
            <consortium name="Molecular Ecology Group"/>
        </authorList>
    </citation>
    <scope>NUCLEOTIDE SEQUENCE</scope>
</reference>
<gene>
    <name evidence="6" type="ORF">CUNI_LOCUS15021</name>
</gene>
<dbReference type="EC" id="1.-.-.-" evidence="5"/>
<keyword evidence="5" id="KW-0503">Monooxygenase</keyword>
<protein>
    <recommendedName>
        <fullName evidence="5">Flavin-containing monooxygenase</fullName>
        <ecNumber evidence="5">1.-.-.-</ecNumber>
    </recommendedName>
</protein>
<sequence>MTSKTACVVGAGAAGIATLKECLKQGFEPVCYELDSDVGGIWCKKDYSQPTNTPAVWNNLIMNSSKFNSCYSDLPPQFEDTLYLTAEVRSTLLLQSVSK</sequence>
<comment type="similarity">
    <text evidence="1 5">Belongs to the FMO family.</text>
</comment>
<proteinExistence type="inferred from homology"/>
<dbReference type="PANTHER" id="PTHR23023">
    <property type="entry name" value="DIMETHYLANILINE MONOOXYGENASE"/>
    <property type="match status" value="1"/>
</dbReference>
<dbReference type="EMBL" id="CAJHNH020003505">
    <property type="protein sequence ID" value="CAG5129463.1"/>
    <property type="molecule type" value="Genomic_DNA"/>
</dbReference>